<proteinExistence type="predicted"/>
<gene>
    <name evidence="2" type="ORF">DET56_104389</name>
</gene>
<organism evidence="2 3">
    <name type="scientific">Paenibacillus pabuli</name>
    <dbReference type="NCBI Taxonomy" id="1472"/>
    <lineage>
        <taxon>Bacteria</taxon>
        <taxon>Bacillati</taxon>
        <taxon>Bacillota</taxon>
        <taxon>Bacilli</taxon>
        <taxon>Bacillales</taxon>
        <taxon>Paenibacillaceae</taxon>
        <taxon>Paenibacillus</taxon>
    </lineage>
</organism>
<dbReference type="InterPro" id="IPR029058">
    <property type="entry name" value="AB_hydrolase_fold"/>
</dbReference>
<dbReference type="PANTHER" id="PTHR32015:SF1">
    <property type="entry name" value="LIPASE"/>
    <property type="match status" value="1"/>
</dbReference>
<evidence type="ECO:0000256" key="1">
    <source>
        <dbReference type="SAM" id="SignalP"/>
    </source>
</evidence>
<comment type="caution">
    <text evidence="2">The sequence shown here is derived from an EMBL/GenBank/DDBJ whole genome shotgun (WGS) entry which is preliminary data.</text>
</comment>
<dbReference type="GO" id="GO:0016042">
    <property type="term" value="P:lipid catabolic process"/>
    <property type="evidence" value="ECO:0007669"/>
    <property type="project" value="InterPro"/>
</dbReference>
<protein>
    <submittedName>
        <fullName evidence="2">Triacylglycerol lipase</fullName>
    </submittedName>
</protein>
<feature type="signal peptide" evidence="1">
    <location>
        <begin position="1"/>
        <end position="29"/>
    </location>
</feature>
<feature type="chain" id="PRO_5039189642" evidence="1">
    <location>
        <begin position="30"/>
        <end position="203"/>
    </location>
</feature>
<dbReference type="RefSeq" id="WP_109999331.1">
    <property type="nucleotide sequence ID" value="NZ_QGTZ01000004.1"/>
</dbReference>
<dbReference type="PANTHER" id="PTHR32015">
    <property type="entry name" value="FASTING INDUCED LIPASE"/>
    <property type="match status" value="1"/>
</dbReference>
<dbReference type="InterPro" id="IPR002918">
    <property type="entry name" value="Lipase_EstA/Esterase_EstB"/>
</dbReference>
<evidence type="ECO:0000313" key="3">
    <source>
        <dbReference type="Proteomes" id="UP000247078"/>
    </source>
</evidence>
<dbReference type="EMBL" id="QGTZ01000004">
    <property type="protein sequence ID" value="PWW42330.1"/>
    <property type="molecule type" value="Genomic_DNA"/>
</dbReference>
<dbReference type="SUPFAM" id="SSF53474">
    <property type="entry name" value="alpha/beta-Hydrolases"/>
    <property type="match status" value="1"/>
</dbReference>
<accession>A0A855Y033</accession>
<keyword evidence="1" id="KW-0732">Signal</keyword>
<dbReference type="Pfam" id="PF01674">
    <property type="entry name" value="Lipase_2"/>
    <property type="match status" value="1"/>
</dbReference>
<dbReference type="AlphaFoldDB" id="A0A855Y033"/>
<dbReference type="Proteomes" id="UP000247078">
    <property type="component" value="Unassembled WGS sequence"/>
</dbReference>
<evidence type="ECO:0000313" key="2">
    <source>
        <dbReference type="EMBL" id="PWW42330.1"/>
    </source>
</evidence>
<reference evidence="2 3" key="1">
    <citation type="submission" date="2018-05" db="EMBL/GenBank/DDBJ databases">
        <title>Freshwater and sediment microbial communities from various areas in North America, analyzing microbe dynamics in response to fracking.</title>
        <authorList>
            <person name="Lamendella R."/>
        </authorList>
    </citation>
    <scope>NUCLEOTIDE SEQUENCE [LARGE SCALE GENOMIC DNA]</scope>
    <source>
        <strain evidence="2 3">DB-3</strain>
    </source>
</reference>
<dbReference type="GO" id="GO:0016298">
    <property type="term" value="F:lipase activity"/>
    <property type="evidence" value="ECO:0007669"/>
    <property type="project" value="TreeGrafter"/>
</dbReference>
<dbReference type="Gene3D" id="3.40.50.1820">
    <property type="entry name" value="alpha/beta hydrolase"/>
    <property type="match status" value="1"/>
</dbReference>
<name>A0A855Y033_9BACL</name>
<sequence>MRKSIVLRCVLTCLFFLSSLSLLSIPAGAEQAAAANGRNPIVLVHGIGGAGFNFASIERALINEGYSRSDLYAIDFLDKSGNNITNSRQLSSYIDDVLRKTGASQVDIIAHSMGGANTLYYINNLGGGKNIGKVITLGSPNRLVARSAPTGIAYTSIYSTSDLIVNNTLSPLNGANNIRIFGVTHIGLLIDRGVQSHIMNALK</sequence>